<protein>
    <submittedName>
        <fullName evidence="1">Uncharacterized protein</fullName>
    </submittedName>
</protein>
<organism evidence="1 2">
    <name type="scientific">Taxus chinensis</name>
    <name type="common">Chinese yew</name>
    <name type="synonym">Taxus wallichiana var. chinensis</name>
    <dbReference type="NCBI Taxonomy" id="29808"/>
    <lineage>
        <taxon>Eukaryota</taxon>
        <taxon>Viridiplantae</taxon>
        <taxon>Streptophyta</taxon>
        <taxon>Embryophyta</taxon>
        <taxon>Tracheophyta</taxon>
        <taxon>Spermatophyta</taxon>
        <taxon>Pinopsida</taxon>
        <taxon>Pinidae</taxon>
        <taxon>Conifers II</taxon>
        <taxon>Cupressales</taxon>
        <taxon>Taxaceae</taxon>
        <taxon>Taxus</taxon>
    </lineage>
</organism>
<dbReference type="Proteomes" id="UP000824469">
    <property type="component" value="Unassembled WGS sequence"/>
</dbReference>
<comment type="caution">
    <text evidence="1">The sequence shown here is derived from an EMBL/GenBank/DDBJ whole genome shotgun (WGS) entry which is preliminary data.</text>
</comment>
<proteinExistence type="predicted"/>
<reference evidence="1 2" key="1">
    <citation type="journal article" date="2021" name="Nat. Plants">
        <title>The Taxus genome provides insights into paclitaxel biosynthesis.</title>
        <authorList>
            <person name="Xiong X."/>
            <person name="Gou J."/>
            <person name="Liao Q."/>
            <person name="Li Y."/>
            <person name="Zhou Q."/>
            <person name="Bi G."/>
            <person name="Li C."/>
            <person name="Du R."/>
            <person name="Wang X."/>
            <person name="Sun T."/>
            <person name="Guo L."/>
            <person name="Liang H."/>
            <person name="Lu P."/>
            <person name="Wu Y."/>
            <person name="Zhang Z."/>
            <person name="Ro D.K."/>
            <person name="Shang Y."/>
            <person name="Huang S."/>
            <person name="Yan J."/>
        </authorList>
    </citation>
    <scope>NUCLEOTIDE SEQUENCE [LARGE SCALE GENOMIC DNA]</scope>
    <source>
        <strain evidence="1">Ta-2019</strain>
    </source>
</reference>
<name>A0AA38KVB4_TAXCH</name>
<dbReference type="EMBL" id="JAHRHJ020000008">
    <property type="protein sequence ID" value="KAH9306140.1"/>
    <property type="molecule type" value="Genomic_DNA"/>
</dbReference>
<evidence type="ECO:0000313" key="2">
    <source>
        <dbReference type="Proteomes" id="UP000824469"/>
    </source>
</evidence>
<feature type="non-terminal residue" evidence="1">
    <location>
        <position position="54"/>
    </location>
</feature>
<sequence>GIDELLDDWEAGESAVEAVAVVGIVGLDVDEEVAALVEGLEGEGEVGIVADAFT</sequence>
<keyword evidence="2" id="KW-1185">Reference proteome</keyword>
<feature type="non-terminal residue" evidence="1">
    <location>
        <position position="1"/>
    </location>
</feature>
<evidence type="ECO:0000313" key="1">
    <source>
        <dbReference type="EMBL" id="KAH9306140.1"/>
    </source>
</evidence>
<dbReference type="AlphaFoldDB" id="A0AA38KVB4"/>
<accession>A0AA38KVB4</accession>
<gene>
    <name evidence="1" type="ORF">KI387_010544</name>
</gene>